<evidence type="ECO:0000313" key="1">
    <source>
        <dbReference type="EMBL" id="KAI0048928.1"/>
    </source>
</evidence>
<accession>A0ACB8RXM4</accession>
<reference evidence="1" key="1">
    <citation type="submission" date="2021-02" db="EMBL/GenBank/DDBJ databases">
        <authorList>
            <consortium name="DOE Joint Genome Institute"/>
            <person name="Ahrendt S."/>
            <person name="Looney B.P."/>
            <person name="Miyauchi S."/>
            <person name="Morin E."/>
            <person name="Drula E."/>
            <person name="Courty P.E."/>
            <person name="Chicoki N."/>
            <person name="Fauchery L."/>
            <person name="Kohler A."/>
            <person name="Kuo A."/>
            <person name="Labutti K."/>
            <person name="Pangilinan J."/>
            <person name="Lipzen A."/>
            <person name="Riley R."/>
            <person name="Andreopoulos W."/>
            <person name="He G."/>
            <person name="Johnson J."/>
            <person name="Barry K.W."/>
            <person name="Grigoriev I.V."/>
            <person name="Nagy L."/>
            <person name="Hibbett D."/>
            <person name="Henrissat B."/>
            <person name="Matheny P.B."/>
            <person name="Labbe J."/>
            <person name="Martin F."/>
        </authorList>
    </citation>
    <scope>NUCLEOTIDE SEQUENCE</scope>
    <source>
        <strain evidence="1">FP105234-sp</strain>
    </source>
</reference>
<gene>
    <name evidence="1" type="ORF">FA95DRAFT_1490180</name>
</gene>
<reference evidence="1" key="2">
    <citation type="journal article" date="2022" name="New Phytol.">
        <title>Evolutionary transition to the ectomycorrhizal habit in the genomes of a hyperdiverse lineage of mushroom-forming fungi.</title>
        <authorList>
            <person name="Looney B."/>
            <person name="Miyauchi S."/>
            <person name="Morin E."/>
            <person name="Drula E."/>
            <person name="Courty P.E."/>
            <person name="Kohler A."/>
            <person name="Kuo A."/>
            <person name="LaButti K."/>
            <person name="Pangilinan J."/>
            <person name="Lipzen A."/>
            <person name="Riley R."/>
            <person name="Andreopoulos W."/>
            <person name="He G."/>
            <person name="Johnson J."/>
            <person name="Nolan M."/>
            <person name="Tritt A."/>
            <person name="Barry K.W."/>
            <person name="Grigoriev I.V."/>
            <person name="Nagy L.G."/>
            <person name="Hibbett D."/>
            <person name="Henrissat B."/>
            <person name="Matheny P.B."/>
            <person name="Labbe J."/>
            <person name="Martin F.M."/>
        </authorList>
    </citation>
    <scope>NUCLEOTIDE SEQUENCE</scope>
    <source>
        <strain evidence="1">FP105234-sp</strain>
    </source>
</reference>
<keyword evidence="2" id="KW-1185">Reference proteome</keyword>
<evidence type="ECO:0000313" key="2">
    <source>
        <dbReference type="Proteomes" id="UP000814033"/>
    </source>
</evidence>
<name>A0ACB8RXM4_9AGAM</name>
<comment type="caution">
    <text evidence="1">The sequence shown here is derived from an EMBL/GenBank/DDBJ whole genome shotgun (WGS) entry which is preliminary data.</text>
</comment>
<proteinExistence type="predicted"/>
<dbReference type="EMBL" id="MU275880">
    <property type="protein sequence ID" value="KAI0048928.1"/>
    <property type="molecule type" value="Genomic_DNA"/>
</dbReference>
<protein>
    <submittedName>
        <fullName evidence="1">Uncharacterized protein</fullName>
    </submittedName>
</protein>
<dbReference type="Proteomes" id="UP000814033">
    <property type="component" value="Unassembled WGS sequence"/>
</dbReference>
<organism evidence="1 2">
    <name type="scientific">Auriscalpium vulgare</name>
    <dbReference type="NCBI Taxonomy" id="40419"/>
    <lineage>
        <taxon>Eukaryota</taxon>
        <taxon>Fungi</taxon>
        <taxon>Dikarya</taxon>
        <taxon>Basidiomycota</taxon>
        <taxon>Agaricomycotina</taxon>
        <taxon>Agaricomycetes</taxon>
        <taxon>Russulales</taxon>
        <taxon>Auriscalpiaceae</taxon>
        <taxon>Auriscalpium</taxon>
    </lineage>
</organism>
<sequence>MLDDLVQQALAKLAQPVDRSLPLHRRTWCAPAFGAFVVFTLDPVATMEVLDDPIAVEAARAIPRRTYVGYVTQVLDLPSTSRRYHRCCCYILSRGLPQSSPDNFIDDQMCVAVAPSKHPGGRPAIEPSPPLPWENLYLHSASIFTLRLKTATEAVDHAHSPMISLAQYVDVMHYTSMDTTRRHYERHASAPSEDLASQTSRASSPVSSAQGSRVSSAKAEGFDEPDSSDEDDLSSEDDSAGSDGDSSHGSVTGSLPLDDLPEGLAAALMSSELPPNQLITVASFDLNLSTANEFSDACYMREDLRTIKRCAPSVSLQQEI</sequence>